<dbReference type="EMBL" id="JABFRW010000057">
    <property type="protein sequence ID" value="NOT33615.1"/>
    <property type="molecule type" value="Genomic_DNA"/>
</dbReference>
<proteinExistence type="predicted"/>
<feature type="signal peptide" evidence="1">
    <location>
        <begin position="1"/>
        <end position="23"/>
    </location>
</feature>
<evidence type="ECO:0000256" key="1">
    <source>
        <dbReference type="SAM" id="SignalP"/>
    </source>
</evidence>
<dbReference type="AlphaFoldDB" id="A0A849SNW4"/>
<name>A0A849SNW4_UNCEI</name>
<protein>
    <recommendedName>
        <fullName evidence="4">FlgD Ig-like domain-containing protein</fullName>
    </recommendedName>
</protein>
<gene>
    <name evidence="2" type="ORF">HOP12_05520</name>
</gene>
<comment type="caution">
    <text evidence="2">The sequence shown here is derived from an EMBL/GenBank/DDBJ whole genome shotgun (WGS) entry which is preliminary data.</text>
</comment>
<sequence length="418" mass="44681">MSARGLASIGAVVSLLFGSPAFAQNDLLPLSDEFGNAATLSQWQRRHVVEGWGNEQLEVWDIDSSAPGRMVMVPFTATWYQEYLGPFAFKRVGGDFVITSAVTTTGRDGHSVPQTAFSLGGVFVREPRVTQAANWVAGEEDYVFLSIGTGTSGDWQYEVKTTDNSASVLNLSAAPESSAVLQLARIDDAVIALRREPGQPWVVHRRYSRTDLPDTLQVGLVSYTDWDKVQHFTTLVHNQNVLALPLPPGVNDPTPGVPFAPDVRASFDYARFARPVVPAELIGADLSNPGAVSDAQLLSFLGEAPSVAGTVGVATRVARDGSALGASPNPFRSNVVLAWTAPAASESHSNGPHRARFEVLDLGGRRVATLSALAVGPGRVQAAWDGRDDAGREVAVGVYLARLTGVPEAGFRRIVRIR</sequence>
<dbReference type="Proteomes" id="UP000580839">
    <property type="component" value="Unassembled WGS sequence"/>
</dbReference>
<evidence type="ECO:0000313" key="3">
    <source>
        <dbReference type="Proteomes" id="UP000580839"/>
    </source>
</evidence>
<accession>A0A849SNW4</accession>
<dbReference type="Gene3D" id="2.60.40.4070">
    <property type="match status" value="1"/>
</dbReference>
<evidence type="ECO:0008006" key="4">
    <source>
        <dbReference type="Google" id="ProtNLM"/>
    </source>
</evidence>
<feature type="chain" id="PRO_5032374057" description="FlgD Ig-like domain-containing protein" evidence="1">
    <location>
        <begin position="24"/>
        <end position="418"/>
    </location>
</feature>
<reference evidence="2 3" key="1">
    <citation type="submission" date="2020-04" db="EMBL/GenBank/DDBJ databases">
        <title>Metagenomic profiling of ammonia- and methane-oxidizing microorganisms in a Dutch drinking water treatment plant.</title>
        <authorList>
            <person name="Poghosyan L."/>
            <person name="Leucker S."/>
        </authorList>
    </citation>
    <scope>NUCLEOTIDE SEQUENCE [LARGE SCALE GENOMIC DNA]</scope>
    <source>
        <strain evidence="2">S-RSF-IL-03</strain>
    </source>
</reference>
<evidence type="ECO:0000313" key="2">
    <source>
        <dbReference type="EMBL" id="NOT33615.1"/>
    </source>
</evidence>
<organism evidence="2 3">
    <name type="scientific">Eiseniibacteriota bacterium</name>
    <dbReference type="NCBI Taxonomy" id="2212470"/>
    <lineage>
        <taxon>Bacteria</taxon>
        <taxon>Candidatus Eiseniibacteriota</taxon>
    </lineage>
</organism>
<keyword evidence="1" id="KW-0732">Signal</keyword>